<reference evidence="1" key="2">
    <citation type="journal article" date="2015" name="Data Brief">
        <title>Shoot transcriptome of the giant reed, Arundo donax.</title>
        <authorList>
            <person name="Barrero R.A."/>
            <person name="Guerrero F.D."/>
            <person name="Moolhuijzen P."/>
            <person name="Goolsby J.A."/>
            <person name="Tidwell J."/>
            <person name="Bellgard S.E."/>
            <person name="Bellgard M.I."/>
        </authorList>
    </citation>
    <scope>NUCLEOTIDE SEQUENCE</scope>
    <source>
        <tissue evidence="1">Shoot tissue taken approximately 20 cm above the soil surface</tissue>
    </source>
</reference>
<dbReference type="AlphaFoldDB" id="A0A0A9D4Y6"/>
<proteinExistence type="predicted"/>
<name>A0A0A9D4Y6_ARUDO</name>
<evidence type="ECO:0008006" key="2">
    <source>
        <dbReference type="Google" id="ProtNLM"/>
    </source>
</evidence>
<protein>
    <recommendedName>
        <fullName evidence="2">Plastid lipid-associated protein/fibrillin conserved domain-containing protein</fullName>
    </recommendedName>
</protein>
<organism evidence="1">
    <name type="scientific">Arundo donax</name>
    <name type="common">Giant reed</name>
    <name type="synonym">Donax arundinaceus</name>
    <dbReference type="NCBI Taxonomy" id="35708"/>
    <lineage>
        <taxon>Eukaryota</taxon>
        <taxon>Viridiplantae</taxon>
        <taxon>Streptophyta</taxon>
        <taxon>Embryophyta</taxon>
        <taxon>Tracheophyta</taxon>
        <taxon>Spermatophyta</taxon>
        <taxon>Magnoliopsida</taxon>
        <taxon>Liliopsida</taxon>
        <taxon>Poales</taxon>
        <taxon>Poaceae</taxon>
        <taxon>PACMAD clade</taxon>
        <taxon>Arundinoideae</taxon>
        <taxon>Arundineae</taxon>
        <taxon>Arundo</taxon>
    </lineage>
</organism>
<reference evidence="1" key="1">
    <citation type="submission" date="2014-09" db="EMBL/GenBank/DDBJ databases">
        <authorList>
            <person name="Magalhaes I.L.F."/>
            <person name="Oliveira U."/>
            <person name="Santos F.R."/>
            <person name="Vidigal T.H.D.A."/>
            <person name="Brescovit A.D."/>
            <person name="Santos A.J."/>
        </authorList>
    </citation>
    <scope>NUCLEOTIDE SEQUENCE</scope>
    <source>
        <tissue evidence="1">Shoot tissue taken approximately 20 cm above the soil surface</tissue>
    </source>
</reference>
<dbReference type="EMBL" id="GBRH01216137">
    <property type="protein sequence ID" value="JAD81758.1"/>
    <property type="molecule type" value="Transcribed_RNA"/>
</dbReference>
<sequence length="120" mass="13120">MLVGEWQLLWCSQSEGESWPSIASAGLKDFQIIKEDGQLKNSVSPLPGISLIARGSICKKGNSNTFSVSMDEGAVQVGGVQFPLDTQGELIVEILYIDNKIRISRLNQHILVHLRIANAT</sequence>
<accession>A0A0A9D4Y6</accession>
<evidence type="ECO:0000313" key="1">
    <source>
        <dbReference type="EMBL" id="JAD81758.1"/>
    </source>
</evidence>